<dbReference type="SMART" id="SM00490">
    <property type="entry name" value="HELICc"/>
    <property type="match status" value="1"/>
</dbReference>
<feature type="region of interest" description="Disordered" evidence="9">
    <location>
        <begin position="432"/>
        <end position="462"/>
    </location>
</feature>
<dbReference type="Pfam" id="PF08494">
    <property type="entry name" value="DEAD_assoc"/>
    <property type="match status" value="1"/>
</dbReference>
<dbReference type="InterPro" id="IPR052511">
    <property type="entry name" value="ATP-dep_Helicase"/>
</dbReference>
<organism evidence="12 13">
    <name type="scientific">Bifidobacterium lemurum</name>
    <dbReference type="NCBI Taxonomy" id="1603886"/>
    <lineage>
        <taxon>Bacteria</taxon>
        <taxon>Bacillati</taxon>
        <taxon>Actinomycetota</taxon>
        <taxon>Actinomycetes</taxon>
        <taxon>Bifidobacteriales</taxon>
        <taxon>Bifidobacteriaceae</taxon>
        <taxon>Bifidobacterium</taxon>
    </lineage>
</organism>
<dbReference type="InterPro" id="IPR045628">
    <property type="entry name" value="Lhr_WH_dom"/>
</dbReference>
<dbReference type="InterPro" id="IPR055368">
    <property type="entry name" value="WH3_Lhr"/>
</dbReference>
<keyword evidence="4 12" id="KW-0347">Helicase</keyword>
<feature type="compositionally biased region" description="Basic and acidic residues" evidence="9">
    <location>
        <begin position="239"/>
        <end position="249"/>
    </location>
</feature>
<keyword evidence="2" id="KW-0227">DNA damage</keyword>
<dbReference type="GO" id="GO:0004386">
    <property type="term" value="F:helicase activity"/>
    <property type="evidence" value="ECO:0007669"/>
    <property type="project" value="UniProtKB-KW"/>
</dbReference>
<dbReference type="Pfam" id="PF19306">
    <property type="entry name" value="WHD_Lhr"/>
    <property type="match status" value="1"/>
</dbReference>
<feature type="domain" description="Helicase ATP-binding" evidence="10">
    <location>
        <begin position="31"/>
        <end position="281"/>
    </location>
</feature>
<dbReference type="SUPFAM" id="SSF52540">
    <property type="entry name" value="P-loop containing nucleoside triphosphate hydrolases"/>
    <property type="match status" value="1"/>
</dbReference>
<dbReference type="PANTHER" id="PTHR47962:SF5">
    <property type="entry name" value="ATP-DEPENDENT HELICASE LHR-RELATED"/>
    <property type="match status" value="1"/>
</dbReference>
<feature type="compositionally biased region" description="Basic and acidic residues" evidence="9">
    <location>
        <begin position="838"/>
        <end position="858"/>
    </location>
</feature>
<dbReference type="Pfam" id="PF23234">
    <property type="entry name" value="WHD_4th_Lhr"/>
    <property type="match status" value="1"/>
</dbReference>
<keyword evidence="3" id="KW-0378">Hydrolase</keyword>
<feature type="compositionally biased region" description="Polar residues" evidence="9">
    <location>
        <begin position="819"/>
        <end position="837"/>
    </location>
</feature>
<dbReference type="Pfam" id="PF00271">
    <property type="entry name" value="Helicase_C"/>
    <property type="match status" value="1"/>
</dbReference>
<dbReference type="GO" id="GO:0006281">
    <property type="term" value="P:DNA repair"/>
    <property type="evidence" value="ECO:0007669"/>
    <property type="project" value="UniProtKB-KW"/>
</dbReference>
<reference evidence="12 13" key="1">
    <citation type="journal article" date="2017" name="BMC Genomics">
        <title>Comparative genomic and phylogenomic analyses of the Bifidobacteriaceae family.</title>
        <authorList>
            <person name="Lugli G.A."/>
            <person name="Milani C."/>
            <person name="Turroni F."/>
            <person name="Duranti S."/>
            <person name="Mancabelli L."/>
            <person name="Mangifesta M."/>
            <person name="Ferrario C."/>
            <person name="Modesto M."/>
            <person name="Mattarelli P."/>
            <person name="Jiri K."/>
            <person name="van Sinderen D."/>
            <person name="Ventura M."/>
        </authorList>
    </citation>
    <scope>NUCLEOTIDE SEQUENCE [LARGE SCALE GENOMIC DNA]</scope>
    <source>
        <strain evidence="12 13">DSM 28807</strain>
    </source>
</reference>
<dbReference type="SMART" id="SM00487">
    <property type="entry name" value="DEXDc"/>
    <property type="match status" value="1"/>
</dbReference>
<feature type="compositionally biased region" description="Basic and acidic residues" evidence="9">
    <location>
        <begin position="432"/>
        <end position="444"/>
    </location>
</feature>
<keyword evidence="1" id="KW-0547">Nucleotide-binding</keyword>
<comment type="caution">
    <text evidence="12">The sequence shown here is derived from an EMBL/GenBank/DDBJ whole genome shotgun (WGS) entry which is preliminary data.</text>
</comment>
<dbReference type="PROSITE" id="PS51192">
    <property type="entry name" value="HELICASE_ATP_BIND_1"/>
    <property type="match status" value="1"/>
</dbReference>
<dbReference type="Gene3D" id="3.40.50.300">
    <property type="entry name" value="P-loop containing nucleotide triphosphate hydrolases"/>
    <property type="match status" value="2"/>
</dbReference>
<dbReference type="InterPro" id="IPR013701">
    <property type="entry name" value="Lhr-like_DEAD/DEAH_assoc"/>
</dbReference>
<feature type="region of interest" description="Disordered" evidence="9">
    <location>
        <begin position="809"/>
        <end position="858"/>
    </location>
</feature>
<dbReference type="Proteomes" id="UP000216352">
    <property type="component" value="Unassembled WGS sequence"/>
</dbReference>
<dbReference type="PANTHER" id="PTHR47962">
    <property type="entry name" value="ATP-DEPENDENT HELICASE LHR-RELATED-RELATED"/>
    <property type="match status" value="1"/>
</dbReference>
<dbReference type="GO" id="GO:0003677">
    <property type="term" value="F:DNA binding"/>
    <property type="evidence" value="ECO:0007669"/>
    <property type="project" value="UniProtKB-KW"/>
</dbReference>
<feature type="region of interest" description="Disordered" evidence="9">
    <location>
        <begin position="1270"/>
        <end position="1305"/>
    </location>
</feature>
<sequence length="1867" mass="201723">MYDCMDAFAEPTRAWFVHAFGEPTEAQRRAWPVIRSGANVLVIAPTGSGKTLAAFLSAIDRLIAGPAHADDAIDAGADDPNDGSRTKPTNRSSTTMSRRSHREPRRGVRVLYVSPLKALAVDVAKNLERPLSGIVETAGAMGLSAPSVTVATRSGDTTPAERRRIASHPPDILVTTPESLYLILTSKARDVLATVDTVIVDEVHAVAGTKRGAHLALSLERLDELVNQSQRGCGAESGQSDRADETEPQRIRRVQRIGLSATVKPPEEVARFLAGSQPVEIVDSGCAPDMDLRIVEPLADMRDLQSANVKHRAGGVDAQRRHEPEISGVTPAMRRLAERQGHASRKGLSKADGDGIGYQAIVGAAGDGMGGMGSPADGQAGSIWPVVERSVLEEILAHKTTLVFVNSRGLAEKLTTRLNDLYVDTIAPSRYSDKDGVSSRHSERSAAQSRNPDTGSPEGRSSFAQHYDAVVGGTTQLVHSHEAVDVIAMAHHGSVSKDRRKRIEDDLKNGRLRCVVATSSLELGIDMGSVDLVIQIAPPLSVSSGLQRVGRADHRVGGVSHALFYPLTREQIIGSAASIEAMRAGDIEPTHVPRNPLDILAQHTVATASMDDLDADHWFEIVRRAAPFADLERGVFDSVMGMMTGAYNSEDFSAFRPPLMFNEDSGLISARPGAQRLAVTSGGTIPDRGLYTVVLPEADAGKGPRRVGELDEEMVYESRVGDVITLGTSTWQIQEITRDRVTVLPAPGRTARLPFWHGDGNGRDAAFGRTKGRFLRETSAALILGSPDRDPASSRPPEEMLRLRCTPLSMTNKHHQRPSEQSTASSCHPEQSTTSSCHPERSAAESKDLSPRFSESTEQRLIADGLDRNSIDNLAALLAEQRACTGVVPNDRHLVIERCPSEEGGWQVILHSPYGRRVHEPWAMAVSHRIKQRYGFDGQTYAADDGIILRLPDGVAVGESLSYGETSADTAAADVSYAGQDRPLSDGLSSSWLHDLFLFDADELTRDVETQVGESVLFAARFRECAARSLFLPRTDPGKRVPLWQQRLCAAQLLNAARTRRNFPLLLETARECLQDVYDMAALRELMTGLNAGTIALGEAETQRPSPFAENLLFGYVGQVMYQYDVPQAERSAQLLSIDPEVLERLLGSADMTSVLDGQVITQVEAELASRTFWNDLEPSDVAGRIARFAKTHGPFTADQVMRELDLDASTVVRTLDELTMRGELLHGRFTAQSMPGESGKTHADAGGTGADWRGGGGLCVASGRAHADAGGTGGLVETKTSQSHATEPYAKDSHVSASHAADSQPDQWLHKEVFRRIRSRSLKKARESVKPVDVSTFQTFLLDRQGVGPVGGERYEGIDGLMRVIEQLEGVALPASVWERSVFPARVRDYRPALLDELITSGDVVWIGSQSGVKPKERAKEPGLVSFHPADSPLPERFGHRDRRAAAGVGTLPDAIEDVLSSSGAYRAEQLADLSRKRWEEISPEVDSDTGELVGKAWSDSQFEEALWSLVWQGRVTNSSFAPVRALDAGTRAARAPSRASRRHTRMTPAVPLNMTGLWMAVDGADGSEVDDRSDGAVIRATGMSPEAVRSFAASGNPGADGLNASETGPSTGSSDRRRPSSRPEQVAIARVEALLDRYGVVAQPLVDKENLPGGFSALYPVLRRMEEHSTLVRGMFVKGFGAAQFASKEVVDVLRQSTEGHVESAVALSVLDPANLAGSAVAWPDVPAGATKPIRRAGGVVVIAAGRPVAYAAVKSKHLTIFGESTGQGGEGGENLENREKHEDGETVENRENREHGENVENREHDNLLRRALSELTYALRRDSPIGSITFSDANGESFAGGNPYTRMLRLVGFTLTPQGMKLYR</sequence>
<gene>
    <name evidence="12" type="ORF">BLEM_0080</name>
</gene>
<evidence type="ECO:0000256" key="8">
    <source>
        <dbReference type="ARBA" id="ARBA00023235"/>
    </source>
</evidence>
<evidence type="ECO:0000256" key="2">
    <source>
        <dbReference type="ARBA" id="ARBA00022763"/>
    </source>
</evidence>
<evidence type="ECO:0000259" key="10">
    <source>
        <dbReference type="PROSITE" id="PS51192"/>
    </source>
</evidence>
<name>A0A261FW27_9BIFI</name>
<dbReference type="InterPro" id="IPR011545">
    <property type="entry name" value="DEAD/DEAH_box_helicase_dom"/>
</dbReference>
<dbReference type="PROSITE" id="PS51194">
    <property type="entry name" value="HELICASE_CTER"/>
    <property type="match status" value="1"/>
</dbReference>
<evidence type="ECO:0000313" key="13">
    <source>
        <dbReference type="Proteomes" id="UP000216352"/>
    </source>
</evidence>
<feature type="region of interest" description="Disordered" evidence="9">
    <location>
        <begin position="1592"/>
        <end position="1626"/>
    </location>
</feature>
<keyword evidence="7" id="KW-0234">DNA repair</keyword>
<feature type="region of interest" description="Disordered" evidence="9">
    <location>
        <begin position="230"/>
        <end position="249"/>
    </location>
</feature>
<proteinExistence type="predicted"/>
<keyword evidence="5" id="KW-0067">ATP-binding</keyword>
<dbReference type="InterPro" id="IPR014001">
    <property type="entry name" value="Helicase_ATP-bd"/>
</dbReference>
<evidence type="ECO:0000256" key="7">
    <source>
        <dbReference type="ARBA" id="ARBA00023204"/>
    </source>
</evidence>
<dbReference type="GO" id="GO:0005524">
    <property type="term" value="F:ATP binding"/>
    <property type="evidence" value="ECO:0007669"/>
    <property type="project" value="UniProtKB-KW"/>
</dbReference>
<evidence type="ECO:0000313" key="12">
    <source>
        <dbReference type="EMBL" id="OZG63377.1"/>
    </source>
</evidence>
<accession>A0A261FW27</accession>
<evidence type="ECO:0000256" key="4">
    <source>
        <dbReference type="ARBA" id="ARBA00022806"/>
    </source>
</evidence>
<feature type="compositionally biased region" description="Basic and acidic residues" evidence="9">
    <location>
        <begin position="1778"/>
        <end position="1808"/>
    </location>
</feature>
<dbReference type="GO" id="GO:0016887">
    <property type="term" value="F:ATP hydrolysis activity"/>
    <property type="evidence" value="ECO:0007669"/>
    <property type="project" value="TreeGrafter"/>
</dbReference>
<dbReference type="Pfam" id="PF23235">
    <property type="entry name" value="WHD_3rd_Lhr"/>
    <property type="match status" value="1"/>
</dbReference>
<evidence type="ECO:0000256" key="3">
    <source>
        <dbReference type="ARBA" id="ARBA00022801"/>
    </source>
</evidence>
<feature type="domain" description="Helicase C-terminal" evidence="11">
    <location>
        <begin position="390"/>
        <end position="598"/>
    </location>
</feature>
<evidence type="ECO:0000256" key="5">
    <source>
        <dbReference type="ARBA" id="ARBA00022840"/>
    </source>
</evidence>
<keyword evidence="13" id="KW-1185">Reference proteome</keyword>
<protein>
    <submittedName>
        <fullName evidence="12">DEAD/DEAH box helicase</fullName>
    </submittedName>
</protein>
<dbReference type="InterPro" id="IPR027417">
    <property type="entry name" value="P-loop_NTPase"/>
</dbReference>
<evidence type="ECO:0000259" key="11">
    <source>
        <dbReference type="PROSITE" id="PS51194"/>
    </source>
</evidence>
<dbReference type="InterPro" id="IPR055367">
    <property type="entry name" value="WH4_Lhr"/>
</dbReference>
<feature type="compositionally biased region" description="Polar residues" evidence="9">
    <location>
        <begin position="445"/>
        <end position="454"/>
    </location>
</feature>
<dbReference type="STRING" id="1603886.GCA_001895165_01179"/>
<dbReference type="Pfam" id="PF00270">
    <property type="entry name" value="DEAD"/>
    <property type="match status" value="1"/>
</dbReference>
<keyword evidence="8" id="KW-0413">Isomerase</keyword>
<feature type="region of interest" description="Disordered" evidence="9">
    <location>
        <begin position="1765"/>
        <end position="1808"/>
    </location>
</feature>
<dbReference type="EMBL" id="MWWX01000001">
    <property type="protein sequence ID" value="OZG63377.1"/>
    <property type="molecule type" value="Genomic_DNA"/>
</dbReference>
<feature type="region of interest" description="Disordered" evidence="9">
    <location>
        <begin position="73"/>
        <end position="105"/>
    </location>
</feature>
<evidence type="ECO:0000256" key="6">
    <source>
        <dbReference type="ARBA" id="ARBA00023125"/>
    </source>
</evidence>
<evidence type="ECO:0000256" key="9">
    <source>
        <dbReference type="SAM" id="MobiDB-lite"/>
    </source>
</evidence>
<evidence type="ECO:0000256" key="1">
    <source>
        <dbReference type="ARBA" id="ARBA00022741"/>
    </source>
</evidence>
<dbReference type="InterPro" id="IPR001650">
    <property type="entry name" value="Helicase_C-like"/>
</dbReference>
<keyword evidence="6" id="KW-0238">DNA-binding</keyword>